<dbReference type="InterPro" id="IPR040190">
    <property type="entry name" value="MURQ/GCKR"/>
</dbReference>
<comment type="pathway">
    <text evidence="6">Cell wall biogenesis.</text>
</comment>
<dbReference type="AlphaFoldDB" id="A0A942TFN0"/>
<dbReference type="InterPro" id="IPR001347">
    <property type="entry name" value="SIS_dom"/>
</dbReference>
<dbReference type="SUPFAM" id="SSF53697">
    <property type="entry name" value="SIS domain"/>
    <property type="match status" value="1"/>
</dbReference>
<dbReference type="PROSITE" id="PS51464">
    <property type="entry name" value="SIS"/>
    <property type="match status" value="1"/>
</dbReference>
<evidence type="ECO:0000256" key="4">
    <source>
        <dbReference type="ARBA" id="ARBA00051747"/>
    </source>
</evidence>
<evidence type="ECO:0000313" key="14">
    <source>
        <dbReference type="EMBL" id="MBS4195988.1"/>
    </source>
</evidence>
<evidence type="ECO:0000256" key="6">
    <source>
        <dbReference type="ARBA" id="ARBA00060672"/>
    </source>
</evidence>
<keyword evidence="15" id="KW-1185">Reference proteome</keyword>
<dbReference type="Gene3D" id="1.10.8.1080">
    <property type="match status" value="1"/>
</dbReference>
<evidence type="ECO:0000259" key="13">
    <source>
        <dbReference type="PROSITE" id="PS51464"/>
    </source>
</evidence>
<comment type="pathway">
    <text evidence="12">Amino-sugar metabolism; N-acetylmuramate degradation.</text>
</comment>
<dbReference type="NCBIfam" id="NF009222">
    <property type="entry name" value="PRK12570.1"/>
    <property type="match status" value="1"/>
</dbReference>
<dbReference type="InterPro" id="IPR005488">
    <property type="entry name" value="Etherase_MurQ"/>
</dbReference>
<dbReference type="Pfam" id="PF20741">
    <property type="entry name" value="GKRP-like_C"/>
    <property type="match status" value="1"/>
</dbReference>
<dbReference type="PANTHER" id="PTHR10088:SF4">
    <property type="entry name" value="GLUCOKINASE REGULATORY PROTEIN"/>
    <property type="match status" value="1"/>
</dbReference>
<dbReference type="PROSITE" id="PS01272">
    <property type="entry name" value="GCKR"/>
    <property type="match status" value="1"/>
</dbReference>
<dbReference type="InterPro" id="IPR005486">
    <property type="entry name" value="Glucokinase_regulatory_CS"/>
</dbReference>
<dbReference type="RefSeq" id="WP_213125155.1">
    <property type="nucleotide sequence ID" value="NZ_JAGYPG010000002.1"/>
</dbReference>
<dbReference type="CDD" id="cd05007">
    <property type="entry name" value="SIS_Etherase"/>
    <property type="match status" value="1"/>
</dbReference>
<comment type="caution">
    <text evidence="14">The sequence shown here is derived from an EMBL/GenBank/DDBJ whole genome shotgun (WGS) entry which is preliminary data.</text>
</comment>
<dbReference type="EMBL" id="JAGYPG010000002">
    <property type="protein sequence ID" value="MBS4195988.1"/>
    <property type="molecule type" value="Genomic_DNA"/>
</dbReference>
<evidence type="ECO:0000256" key="2">
    <source>
        <dbReference type="ARBA" id="ARBA00023239"/>
    </source>
</evidence>
<evidence type="ECO:0000256" key="3">
    <source>
        <dbReference type="ARBA" id="ARBA00023277"/>
    </source>
</evidence>
<evidence type="ECO:0000256" key="1">
    <source>
        <dbReference type="ARBA" id="ARBA00011738"/>
    </source>
</evidence>
<comment type="subunit">
    <text evidence="1 12">Homodimer.</text>
</comment>
<dbReference type="NCBIfam" id="TIGR00274">
    <property type="entry name" value="N-acetylmuramic acid 6-phosphate etherase"/>
    <property type="match status" value="1"/>
</dbReference>
<dbReference type="EC" id="4.2.1.126" evidence="8 12"/>
<sequence length="308" mass="33159">MQENLSHLTTEQINQNTISIDQMSSLEIIKLMNSEDRSVAEAVGKELPRIAAVIDVIHQSFKNGGRLFYIGAGTSGRLGILDASECPPTFCTPPEMVQGIIAGGDTAIKTAIEGAEDRNDEGENDLKARGLCEADVVVGIAASGRTPYVIGALEYARNLGAATVALSCNNDAEISRYADYKIEVIVGPEVLTGSTRLKAATAQKMVLNMLSTASMIKLGKVYNNLMVDLHASNKKLMERACNMVINVTGVSMKEAERILKITNQKVKPAILMILGEVSFNEADKLLQETDGFLREAILKAQKSQLGGE</sequence>
<evidence type="ECO:0000256" key="10">
    <source>
        <dbReference type="ARBA" id="ARBA00077905"/>
    </source>
</evidence>
<comment type="pathway">
    <text evidence="5">Amino-sugar metabolism; 1,6-anhydro-N-acetylmuramate degradation.</text>
</comment>
<dbReference type="Pfam" id="PF22645">
    <property type="entry name" value="GKRP_SIS_N"/>
    <property type="match status" value="1"/>
</dbReference>
<comment type="similarity">
    <text evidence="7 12">Belongs to the GCKR-like family. MurNAc-6-P etherase subfamily.</text>
</comment>
<dbReference type="GO" id="GO:0016803">
    <property type="term" value="F:ether hydrolase activity"/>
    <property type="evidence" value="ECO:0007669"/>
    <property type="project" value="TreeGrafter"/>
</dbReference>
<feature type="domain" description="SIS" evidence="13">
    <location>
        <begin position="57"/>
        <end position="220"/>
    </location>
</feature>
<dbReference type="NCBIfam" id="NF003915">
    <property type="entry name" value="PRK05441.1"/>
    <property type="match status" value="1"/>
</dbReference>
<feature type="active site" evidence="12">
    <location>
        <position position="116"/>
    </location>
</feature>
<dbReference type="FunFam" id="1.10.8.1080:FF:000001">
    <property type="entry name" value="N-acetylmuramic acid 6-phosphate etherase"/>
    <property type="match status" value="1"/>
</dbReference>
<keyword evidence="3 12" id="KW-0119">Carbohydrate metabolism</keyword>
<comment type="miscellaneous">
    <text evidence="12">A lyase-type mechanism (elimination/hydration) is suggested for the cleavage of the lactyl ether bond of MurNAc 6-phosphate, with the formation of an alpha,beta-unsaturated aldehyde intermediate with (E)-stereochemistry, followed by the syn addition of water to give product.</text>
</comment>
<organism evidence="14 15">
    <name type="scientific">Lederbergia citri</name>
    <dbReference type="NCBI Taxonomy" id="2833580"/>
    <lineage>
        <taxon>Bacteria</taxon>
        <taxon>Bacillati</taxon>
        <taxon>Bacillota</taxon>
        <taxon>Bacilli</taxon>
        <taxon>Bacillales</taxon>
        <taxon>Bacillaceae</taxon>
        <taxon>Lederbergia</taxon>
    </lineage>
</organism>
<dbReference type="GO" id="GO:0009254">
    <property type="term" value="P:peptidoglycan turnover"/>
    <property type="evidence" value="ECO:0007669"/>
    <property type="project" value="TreeGrafter"/>
</dbReference>
<dbReference type="GO" id="GO:0016835">
    <property type="term" value="F:carbon-oxygen lyase activity"/>
    <property type="evidence" value="ECO:0007669"/>
    <property type="project" value="UniProtKB-UniRule"/>
</dbReference>
<feature type="active site" description="Proton donor" evidence="12">
    <location>
        <position position="85"/>
    </location>
</feature>
<name>A0A942TFN0_9BACI</name>
<proteinExistence type="inferred from homology"/>
<reference evidence="14 15" key="1">
    <citation type="submission" date="2021-05" db="EMBL/GenBank/DDBJ databases">
        <title>Novel Bacillus species.</title>
        <authorList>
            <person name="Liu G."/>
        </authorList>
    </citation>
    <scope>NUCLEOTIDE SEQUENCE [LARGE SCALE GENOMIC DNA]</scope>
    <source>
        <strain evidence="15">FJAT-49780</strain>
    </source>
</reference>
<evidence type="ECO:0000256" key="8">
    <source>
        <dbReference type="ARBA" id="ARBA00067056"/>
    </source>
</evidence>
<evidence type="ECO:0000256" key="12">
    <source>
        <dbReference type="HAMAP-Rule" id="MF_00068"/>
    </source>
</evidence>
<gene>
    <name evidence="12 14" type="primary">murQ</name>
    <name evidence="14" type="ORF">KHA97_13055</name>
</gene>
<evidence type="ECO:0000313" key="15">
    <source>
        <dbReference type="Proteomes" id="UP000681414"/>
    </source>
</evidence>
<dbReference type="Proteomes" id="UP000681414">
    <property type="component" value="Unassembled WGS sequence"/>
</dbReference>
<evidence type="ECO:0000256" key="11">
    <source>
        <dbReference type="ARBA" id="ARBA00084049"/>
    </source>
</evidence>
<dbReference type="GO" id="GO:0097367">
    <property type="term" value="F:carbohydrate derivative binding"/>
    <property type="evidence" value="ECO:0007669"/>
    <property type="project" value="InterPro"/>
</dbReference>
<dbReference type="PANTHER" id="PTHR10088">
    <property type="entry name" value="GLUCOKINASE REGULATORY PROTEIN"/>
    <property type="match status" value="1"/>
</dbReference>
<accession>A0A942TFN0</accession>
<protein>
    <recommendedName>
        <fullName evidence="9 12">N-acetylmuramic acid 6-phosphate etherase</fullName>
        <shortName evidence="12">MurNAc-6-P etherase</shortName>
        <ecNumber evidence="8 12">4.2.1.126</ecNumber>
    </recommendedName>
    <alternativeName>
        <fullName evidence="11 12">N-acetylmuramic acid 6-phosphate hydrolase</fullName>
    </alternativeName>
    <alternativeName>
        <fullName evidence="10 12">N-acetylmuramic acid 6-phosphate lyase</fullName>
    </alternativeName>
</protein>
<evidence type="ECO:0000256" key="5">
    <source>
        <dbReference type="ARBA" id="ARBA00060595"/>
    </source>
</evidence>
<dbReference type="Gene3D" id="3.40.50.10490">
    <property type="entry name" value="Glucose-6-phosphate isomerase like protein, domain 1"/>
    <property type="match status" value="1"/>
</dbReference>
<dbReference type="FunFam" id="3.40.50.10490:FF:000014">
    <property type="entry name" value="N-acetylmuramic acid 6-phosphate etherase"/>
    <property type="match status" value="1"/>
</dbReference>
<evidence type="ECO:0000256" key="7">
    <source>
        <dbReference type="ARBA" id="ARBA00061234"/>
    </source>
</evidence>
<dbReference type="InterPro" id="IPR046348">
    <property type="entry name" value="SIS_dom_sf"/>
</dbReference>
<dbReference type="GO" id="GO:0046348">
    <property type="term" value="P:amino sugar catabolic process"/>
    <property type="evidence" value="ECO:0007669"/>
    <property type="project" value="InterPro"/>
</dbReference>
<comment type="catalytic activity">
    <reaction evidence="4 12">
        <text>N-acetyl-D-muramate 6-phosphate + H2O = N-acetyl-D-glucosamine 6-phosphate + (R)-lactate</text>
        <dbReference type="Rhea" id="RHEA:26410"/>
        <dbReference type="ChEBI" id="CHEBI:15377"/>
        <dbReference type="ChEBI" id="CHEBI:16004"/>
        <dbReference type="ChEBI" id="CHEBI:57513"/>
        <dbReference type="ChEBI" id="CHEBI:58722"/>
        <dbReference type="EC" id="4.2.1.126"/>
    </reaction>
</comment>
<keyword evidence="2 12" id="KW-0456">Lyase</keyword>
<dbReference type="HAMAP" id="MF_00068">
    <property type="entry name" value="MurQ"/>
    <property type="match status" value="1"/>
</dbReference>
<comment type="function">
    <text evidence="12">Specifically catalyzes the cleavage of the D-lactyl ether substituent of MurNAc 6-phosphate, producing GlcNAc 6-phosphate and D-lactate.</text>
</comment>
<evidence type="ECO:0000256" key="9">
    <source>
        <dbReference type="ARBA" id="ARBA00070061"/>
    </source>
</evidence>